<organism evidence="2 3">
    <name type="scientific">Streptomyces corynorhini</name>
    <dbReference type="NCBI Taxonomy" id="2282652"/>
    <lineage>
        <taxon>Bacteria</taxon>
        <taxon>Bacillati</taxon>
        <taxon>Actinomycetota</taxon>
        <taxon>Actinomycetes</taxon>
        <taxon>Kitasatosporales</taxon>
        <taxon>Streptomycetaceae</taxon>
        <taxon>Streptomyces</taxon>
    </lineage>
</organism>
<evidence type="ECO:0000256" key="1">
    <source>
        <dbReference type="SAM" id="MobiDB-lite"/>
    </source>
</evidence>
<feature type="region of interest" description="Disordered" evidence="1">
    <location>
        <begin position="41"/>
        <end position="64"/>
    </location>
</feature>
<evidence type="ECO:0000313" key="3">
    <source>
        <dbReference type="Proteomes" id="UP000253741"/>
    </source>
</evidence>
<evidence type="ECO:0000313" key="2">
    <source>
        <dbReference type="EMBL" id="RDG31540.1"/>
    </source>
</evidence>
<proteinExistence type="predicted"/>
<gene>
    <name evidence="2" type="ORF">DVH02_33345</name>
</gene>
<protein>
    <submittedName>
        <fullName evidence="2">Uncharacterized protein</fullName>
    </submittedName>
</protein>
<sequence length="64" mass="7039">MPPLDPESVRPFRRLDRPAAELFTAGEPVKDSRQSVDAFLASLPELNPPTDGDNGYNGQQGEDR</sequence>
<comment type="caution">
    <text evidence="2">The sequence shown here is derived from an EMBL/GenBank/DDBJ whole genome shotgun (WGS) entry which is preliminary data.</text>
</comment>
<dbReference type="EMBL" id="QQNA01000395">
    <property type="protein sequence ID" value="RDG31540.1"/>
    <property type="molecule type" value="Genomic_DNA"/>
</dbReference>
<keyword evidence="3" id="KW-1185">Reference proteome</keyword>
<accession>A0A370APK3</accession>
<dbReference type="Proteomes" id="UP000253741">
    <property type="component" value="Unassembled WGS sequence"/>
</dbReference>
<name>A0A370APK3_9ACTN</name>
<reference evidence="2 3" key="1">
    <citation type="submission" date="2018-07" db="EMBL/GenBank/DDBJ databases">
        <title>Streptomyces species from bats.</title>
        <authorList>
            <person name="Dunlap C."/>
        </authorList>
    </citation>
    <scope>NUCLEOTIDE SEQUENCE [LARGE SCALE GENOMIC DNA]</scope>
    <source>
        <strain evidence="2 3">AC230</strain>
    </source>
</reference>
<dbReference type="AlphaFoldDB" id="A0A370APK3"/>